<dbReference type="Proteomes" id="UP001338309">
    <property type="component" value="Unassembled WGS sequence"/>
</dbReference>
<comment type="caution">
    <text evidence="1">The sequence shown here is derived from an EMBL/GenBank/DDBJ whole genome shotgun (WGS) entry which is preliminary data.</text>
</comment>
<dbReference type="Pfam" id="PF12864">
    <property type="entry name" value="DUF3822"/>
    <property type="match status" value="1"/>
</dbReference>
<evidence type="ECO:0000313" key="1">
    <source>
        <dbReference type="EMBL" id="GMQ29635.1"/>
    </source>
</evidence>
<dbReference type="Gene3D" id="3.30.420.250">
    <property type="match status" value="1"/>
</dbReference>
<dbReference type="EMBL" id="BTPD01000006">
    <property type="protein sequence ID" value="GMQ29635.1"/>
    <property type="molecule type" value="Genomic_DNA"/>
</dbReference>
<dbReference type="InterPro" id="IPR024213">
    <property type="entry name" value="DUF3822"/>
</dbReference>
<name>A0ABQ6PQT7_9BACT</name>
<gene>
    <name evidence="1" type="ORF">Aconfl_22780</name>
</gene>
<organism evidence="1 2">
    <name type="scientific">Algoriphagus confluentis</name>
    <dbReference type="NCBI Taxonomy" id="1697556"/>
    <lineage>
        <taxon>Bacteria</taxon>
        <taxon>Pseudomonadati</taxon>
        <taxon>Bacteroidota</taxon>
        <taxon>Cytophagia</taxon>
        <taxon>Cytophagales</taxon>
        <taxon>Cyclobacteriaceae</taxon>
        <taxon>Algoriphagus</taxon>
    </lineage>
</organism>
<dbReference type="Gene3D" id="3.30.420.260">
    <property type="match status" value="1"/>
</dbReference>
<accession>A0ABQ6PQT7</accession>
<evidence type="ECO:0008006" key="3">
    <source>
        <dbReference type="Google" id="ProtNLM"/>
    </source>
</evidence>
<sequence>MKPDLKVYKSDRFDVEDTAGLSLFLYPSFTFIFAKDKNGANIAINHYPNIGWGDLEKITAVDPLLKQDVPARVFIHTPVFSLVPGLLFQNGQEQQYLSFAAESNGEQHYFSCALDSNNLQMISSFPRGLKKSLEARFSELTFVHGACSFLSYLFKERFNLIGQEILIHYMDSHFYLAAFKDQELNLFNMFEVEAKEDLLKYIFIAMEELAFDKNHARISFFGLDEANGISKEWLEDYFYHVRLIKPHANQNYGNGFKNLKSEHLFEARWQMD</sequence>
<reference evidence="1 2" key="1">
    <citation type="submission" date="2023-08" db="EMBL/GenBank/DDBJ databases">
        <title>Draft genome sequence of Algoriphagus confluentis.</title>
        <authorList>
            <person name="Takatani N."/>
            <person name="Hosokawa M."/>
            <person name="Sawabe T."/>
        </authorList>
    </citation>
    <scope>NUCLEOTIDE SEQUENCE [LARGE SCALE GENOMIC DNA]</scope>
    <source>
        <strain evidence="1 2">NBRC 111222</strain>
    </source>
</reference>
<evidence type="ECO:0000313" key="2">
    <source>
        <dbReference type="Proteomes" id="UP001338309"/>
    </source>
</evidence>
<dbReference type="CDD" id="cd24013">
    <property type="entry name" value="ASKHA_ATPase_BT3980-like"/>
    <property type="match status" value="1"/>
</dbReference>
<protein>
    <recommendedName>
        <fullName evidence="3">DUF3822 family protein</fullName>
    </recommendedName>
</protein>
<keyword evidence="2" id="KW-1185">Reference proteome</keyword>
<proteinExistence type="predicted"/>